<dbReference type="NCBIfam" id="TIGR02384">
    <property type="entry name" value="RelB_DinJ"/>
    <property type="match status" value="1"/>
</dbReference>
<evidence type="ECO:0000313" key="3">
    <source>
        <dbReference type="EMBL" id="SKA03611.1"/>
    </source>
</evidence>
<keyword evidence="2" id="KW-1277">Toxin-antitoxin system</keyword>
<dbReference type="PANTHER" id="PTHR38781:SF1">
    <property type="entry name" value="ANTITOXIN DINJ-RELATED"/>
    <property type="match status" value="1"/>
</dbReference>
<comment type="similarity">
    <text evidence="1">Belongs to the RelB/DinJ antitoxin family.</text>
</comment>
<evidence type="ECO:0000256" key="1">
    <source>
        <dbReference type="ARBA" id="ARBA00010562"/>
    </source>
</evidence>
<proteinExistence type="inferred from homology"/>
<keyword evidence="4" id="KW-1185">Reference proteome</keyword>
<dbReference type="GO" id="GO:0006351">
    <property type="term" value="P:DNA-templated transcription"/>
    <property type="evidence" value="ECO:0007669"/>
    <property type="project" value="TreeGrafter"/>
</dbReference>
<gene>
    <name evidence="3" type="ORF">SAMN02745152_02000</name>
</gene>
<dbReference type="InterPro" id="IPR013321">
    <property type="entry name" value="Arc_rbn_hlx_hlx"/>
</dbReference>
<dbReference type="Proteomes" id="UP000190395">
    <property type="component" value="Unassembled WGS sequence"/>
</dbReference>
<dbReference type="Pfam" id="PF04221">
    <property type="entry name" value="RelB"/>
    <property type="match status" value="1"/>
</dbReference>
<reference evidence="3 4" key="1">
    <citation type="submission" date="2017-02" db="EMBL/GenBank/DDBJ databases">
        <authorList>
            <person name="Peterson S.W."/>
        </authorList>
    </citation>
    <scope>NUCLEOTIDE SEQUENCE [LARGE SCALE GENOMIC DNA]</scope>
    <source>
        <strain evidence="3 4">ATCC BAA-909</strain>
    </source>
</reference>
<accession>A0A1T4QJC4</accession>
<sequence>MNTVAMNIRVDKNLKEQATELYNDLGLSLSSAINMFLRQSVRDNGFPFKPQRTKRKSEIELAVEEADQLMKDPNAKTYNNLQELWDEIGI</sequence>
<dbReference type="STRING" id="225004.SAMN02745152_02000"/>
<dbReference type="EMBL" id="FUXC01000014">
    <property type="protein sequence ID" value="SKA03611.1"/>
    <property type="molecule type" value="Genomic_DNA"/>
</dbReference>
<dbReference type="GeneID" id="303368426"/>
<dbReference type="OrthoDB" id="9804867at2"/>
<protein>
    <submittedName>
        <fullName evidence="3">DNA-damage-inducible protein J</fullName>
    </submittedName>
</protein>
<evidence type="ECO:0000313" key="4">
    <source>
        <dbReference type="Proteomes" id="UP000190395"/>
    </source>
</evidence>
<dbReference type="AlphaFoldDB" id="A0A1T4QJC4"/>
<dbReference type="GO" id="GO:0006355">
    <property type="term" value="P:regulation of DNA-templated transcription"/>
    <property type="evidence" value="ECO:0007669"/>
    <property type="project" value="InterPro"/>
</dbReference>
<dbReference type="InterPro" id="IPR007337">
    <property type="entry name" value="RelB/DinJ"/>
</dbReference>
<dbReference type="PANTHER" id="PTHR38781">
    <property type="entry name" value="ANTITOXIN DINJ-RELATED"/>
    <property type="match status" value="1"/>
</dbReference>
<name>A0A1T4QJC4_9SPIR</name>
<organism evidence="3 4">
    <name type="scientific">Treponema berlinense</name>
    <dbReference type="NCBI Taxonomy" id="225004"/>
    <lineage>
        <taxon>Bacteria</taxon>
        <taxon>Pseudomonadati</taxon>
        <taxon>Spirochaetota</taxon>
        <taxon>Spirochaetia</taxon>
        <taxon>Spirochaetales</taxon>
        <taxon>Treponemataceae</taxon>
        <taxon>Treponema</taxon>
    </lineage>
</organism>
<dbReference type="Gene3D" id="1.10.1220.10">
    <property type="entry name" value="Met repressor-like"/>
    <property type="match status" value="1"/>
</dbReference>
<dbReference type="RefSeq" id="WP_143592689.1">
    <property type="nucleotide sequence ID" value="NZ_FUXC01000014.1"/>
</dbReference>
<evidence type="ECO:0000256" key="2">
    <source>
        <dbReference type="ARBA" id="ARBA00022649"/>
    </source>
</evidence>